<keyword evidence="1" id="KW-0472">Membrane</keyword>
<keyword evidence="1" id="KW-1133">Transmembrane helix</keyword>
<evidence type="ECO:0000256" key="1">
    <source>
        <dbReference type="SAM" id="Phobius"/>
    </source>
</evidence>
<feature type="signal peptide" evidence="2">
    <location>
        <begin position="1"/>
        <end position="33"/>
    </location>
</feature>
<comment type="caution">
    <text evidence="4">The sequence shown here is derived from an EMBL/GenBank/DDBJ whole genome shotgun (WGS) entry which is preliminary data.</text>
</comment>
<keyword evidence="2" id="KW-0732">Signal</keyword>
<gene>
    <name evidence="5" type="ORF">UXM345_LOCUS19853</name>
    <name evidence="4" type="ORF">WKI299_LOCUS22131</name>
    <name evidence="3" type="ORF">XDN619_LOCUS8121</name>
</gene>
<evidence type="ECO:0000313" key="3">
    <source>
        <dbReference type="EMBL" id="CAF2048694.1"/>
    </source>
</evidence>
<sequence length="184" mass="21516">MLQRATFTYDISSMFSTFKKLFILLLTLRFVATTSNNQTINHKTINHSCYTCVEPLIGYTDHDGSCRFFNTTAPMAASYISKCNNTDDYTGEYECRKLVISFRSIETYLLRDCAPKGLCSWKDKTQSMIDTPPSNCVDTDVNEEKVECIYCCDTPLCNRTRLYNMTLHLIYFVLLINWWRRRNY</sequence>
<evidence type="ECO:0000256" key="2">
    <source>
        <dbReference type="SAM" id="SignalP"/>
    </source>
</evidence>
<dbReference type="EMBL" id="CAJOBF010002883">
    <property type="protein sequence ID" value="CAF4061326.1"/>
    <property type="molecule type" value="Genomic_DNA"/>
</dbReference>
<feature type="transmembrane region" description="Helical" evidence="1">
    <location>
        <begin position="162"/>
        <end position="179"/>
    </location>
</feature>
<name>A0A816UGL2_9BILA</name>
<organism evidence="4 6">
    <name type="scientific">Rotaria magnacalcarata</name>
    <dbReference type="NCBI Taxonomy" id="392030"/>
    <lineage>
        <taxon>Eukaryota</taxon>
        <taxon>Metazoa</taxon>
        <taxon>Spiralia</taxon>
        <taxon>Gnathifera</taxon>
        <taxon>Rotifera</taxon>
        <taxon>Eurotatoria</taxon>
        <taxon>Bdelloidea</taxon>
        <taxon>Philodinida</taxon>
        <taxon>Philodinidae</taxon>
        <taxon>Rotaria</taxon>
    </lineage>
</organism>
<evidence type="ECO:0000313" key="6">
    <source>
        <dbReference type="Proteomes" id="UP000663856"/>
    </source>
</evidence>
<feature type="chain" id="PRO_5036413226" evidence="2">
    <location>
        <begin position="34"/>
        <end position="184"/>
    </location>
</feature>
<dbReference type="EMBL" id="CAJNRG010002549">
    <property type="protein sequence ID" value="CAF2048694.1"/>
    <property type="molecule type" value="Genomic_DNA"/>
</dbReference>
<dbReference type="Proteomes" id="UP000663842">
    <property type="component" value="Unassembled WGS sequence"/>
</dbReference>
<proteinExistence type="predicted"/>
<dbReference type="Proteomes" id="UP000663856">
    <property type="component" value="Unassembled WGS sequence"/>
</dbReference>
<keyword evidence="1" id="KW-0812">Transmembrane</keyword>
<accession>A0A816UGL2</accession>
<evidence type="ECO:0000313" key="4">
    <source>
        <dbReference type="EMBL" id="CAF2110197.1"/>
    </source>
</evidence>
<evidence type="ECO:0000313" key="5">
    <source>
        <dbReference type="EMBL" id="CAF4061326.1"/>
    </source>
</evidence>
<dbReference type="Proteomes" id="UP000663887">
    <property type="component" value="Unassembled WGS sequence"/>
</dbReference>
<protein>
    <submittedName>
        <fullName evidence="4">Uncharacterized protein</fullName>
    </submittedName>
</protein>
<dbReference type="EMBL" id="CAJNRF010009431">
    <property type="protein sequence ID" value="CAF2110197.1"/>
    <property type="molecule type" value="Genomic_DNA"/>
</dbReference>
<reference evidence="4" key="1">
    <citation type="submission" date="2021-02" db="EMBL/GenBank/DDBJ databases">
        <authorList>
            <person name="Nowell W R."/>
        </authorList>
    </citation>
    <scope>NUCLEOTIDE SEQUENCE</scope>
</reference>
<dbReference type="AlphaFoldDB" id="A0A816UGL2"/>